<gene>
    <name evidence="1" type="ORF">PXEA_LOCUS816</name>
</gene>
<keyword evidence="2" id="KW-1185">Reference proteome</keyword>
<dbReference type="SUPFAM" id="SSF63712">
    <property type="entry name" value="Nicotinic receptor ligand binding domain-like"/>
    <property type="match status" value="1"/>
</dbReference>
<name>A0A448WB29_9PLAT</name>
<comment type="caution">
    <text evidence="1">The sequence shown here is derived from an EMBL/GenBank/DDBJ whole genome shotgun (WGS) entry which is preliminary data.</text>
</comment>
<evidence type="ECO:0000313" key="2">
    <source>
        <dbReference type="Proteomes" id="UP000784294"/>
    </source>
</evidence>
<dbReference type="OrthoDB" id="5975154at2759"/>
<evidence type="ECO:0000313" key="1">
    <source>
        <dbReference type="EMBL" id="VEL07376.1"/>
    </source>
</evidence>
<evidence type="ECO:0008006" key="3">
    <source>
        <dbReference type="Google" id="ProtNLM"/>
    </source>
</evidence>
<reference evidence="1" key="1">
    <citation type="submission" date="2018-11" db="EMBL/GenBank/DDBJ databases">
        <authorList>
            <consortium name="Pathogen Informatics"/>
        </authorList>
    </citation>
    <scope>NUCLEOTIDE SEQUENCE</scope>
</reference>
<dbReference type="GO" id="GO:0016020">
    <property type="term" value="C:membrane"/>
    <property type="evidence" value="ECO:0007669"/>
    <property type="project" value="InterPro"/>
</dbReference>
<proteinExistence type="predicted"/>
<dbReference type="InterPro" id="IPR036734">
    <property type="entry name" value="Neur_chan_lig-bd_sf"/>
</dbReference>
<dbReference type="GO" id="GO:0005230">
    <property type="term" value="F:extracellular ligand-gated monoatomic ion channel activity"/>
    <property type="evidence" value="ECO:0007669"/>
    <property type="project" value="InterPro"/>
</dbReference>
<accession>A0A448WB29</accession>
<dbReference type="EMBL" id="CAAALY010001600">
    <property type="protein sequence ID" value="VEL07376.1"/>
    <property type="molecule type" value="Genomic_DNA"/>
</dbReference>
<organism evidence="1 2">
    <name type="scientific">Protopolystoma xenopodis</name>
    <dbReference type="NCBI Taxonomy" id="117903"/>
    <lineage>
        <taxon>Eukaryota</taxon>
        <taxon>Metazoa</taxon>
        <taxon>Spiralia</taxon>
        <taxon>Lophotrochozoa</taxon>
        <taxon>Platyhelminthes</taxon>
        <taxon>Monogenea</taxon>
        <taxon>Polyopisthocotylea</taxon>
        <taxon>Polystomatidea</taxon>
        <taxon>Polystomatidae</taxon>
        <taxon>Protopolystoma</taxon>
    </lineage>
</organism>
<dbReference type="Proteomes" id="UP000784294">
    <property type="component" value="Unassembled WGS sequence"/>
</dbReference>
<dbReference type="Gene3D" id="2.70.170.10">
    <property type="entry name" value="Neurotransmitter-gated ion-channel ligand-binding domain"/>
    <property type="match status" value="1"/>
</dbReference>
<protein>
    <recommendedName>
        <fullName evidence="3">Neurotransmitter-gated ion-channel ligand-binding domain-containing protein</fullName>
    </recommendedName>
</protein>
<sequence>MALSGNCPMAADNIEDANRLLKALFDNQRYNPLIRPVNENSQTLTVFLSLRLSQVLDVVSVIGNFN</sequence>
<dbReference type="AlphaFoldDB" id="A0A448WB29"/>